<dbReference type="InterPro" id="IPR043153">
    <property type="entry name" value="DENN_C"/>
</dbReference>
<evidence type="ECO:0000256" key="1">
    <source>
        <dbReference type="ARBA" id="ARBA00038178"/>
    </source>
</evidence>
<dbReference type="InterPro" id="IPR037516">
    <property type="entry name" value="Tripartite_DENN"/>
</dbReference>
<dbReference type="OrthoDB" id="192887at2759"/>
<feature type="compositionally biased region" description="Polar residues" evidence="2">
    <location>
        <begin position="587"/>
        <end position="604"/>
    </location>
</feature>
<keyword evidence="5" id="KW-1185">Reference proteome</keyword>
<evidence type="ECO:0000256" key="2">
    <source>
        <dbReference type="SAM" id="MobiDB-lite"/>
    </source>
</evidence>
<evidence type="ECO:0000313" key="4">
    <source>
        <dbReference type="EMBL" id="KAG2219861.1"/>
    </source>
</evidence>
<name>A0A8H7VEA2_9FUNG</name>
<feature type="domain" description="UDENN" evidence="3">
    <location>
        <begin position="13"/>
        <end position="481"/>
    </location>
</feature>
<feature type="region of interest" description="Disordered" evidence="2">
    <location>
        <begin position="704"/>
        <end position="748"/>
    </location>
</feature>
<dbReference type="AlphaFoldDB" id="A0A8H7VEA2"/>
<feature type="region of interest" description="Disordered" evidence="2">
    <location>
        <begin position="555"/>
        <end position="626"/>
    </location>
</feature>
<evidence type="ECO:0000259" key="3">
    <source>
        <dbReference type="PROSITE" id="PS50211"/>
    </source>
</evidence>
<dbReference type="PANTHER" id="PTHR31017:SF1">
    <property type="entry name" value="LATE SECRETORY PATHWAY PROTEIN AVL9 HOMOLOG"/>
    <property type="match status" value="1"/>
</dbReference>
<dbReference type="PANTHER" id="PTHR31017">
    <property type="entry name" value="LATE SECRETORY PATHWAY PROTEIN AVL9-RELATED"/>
    <property type="match status" value="1"/>
</dbReference>
<gene>
    <name evidence="4" type="ORF">INT45_000748</name>
</gene>
<sequence>MNTFQQKDDSLIAAILVVGFHHAHGPIVELSIPPLPQQEQNDNNKNTQTTLEKLKVPEEWNFLPFLALPDGAHQKDEDFAYFHLPPVSEWSVAETTLFGISCNRQIAAKDLLTTTPDVTRSIVQKAVVVLARQPIFGPLRQKLAVITSAWFNQKDFTQLDILYDFYHNLQSTYHGPIDDSTLYMGTSLRELIHKFKSKTLILLKLLLLEKRILFYGYPVERLCTFEYSLMSLVPGLLRSLQDSGDPELDTSEQFLKLTEAKELSNGKKESLLRFMGLPLRLFEKGSFFQPYLPLQQIDILSSEKTKSYVVGTTNQIFFHHKSDINIDVLVNVETGTLEFHNQPLATIVGPTMADRRWMEKIVRVVNDTWDEADPSRPVQNTYLGSDDYLRARFEEYILSLLSSMKHAQDANLIPDHHPIEESITTTTTTTMTMEEHPHEDVMRDDDREKNYLSDYGMNWLLAWRETNNFILWNKYTDHEIYEIVEPGHPGMGNISIVDIQNTLSNRLRDLQLRQNFQPLRNTLSRAVSGGAKAVSTGRSRLFRGMDALWNEFERGMNEETPRRSSVDTVNSNASGQTRHMVDHNRRWSSINETPSQSTKITKPSSSKEDRTNNEQPTLPLESSTQHAGRLFSSFSSFLSRKQKEISQVMEDSMATETTSSGSIENNNNNNNSNPRSPVSRTGSLGAMSDDDSSSAFVDVGAIYSFSPTSTNNNNTIPNQTKKKDQSQDNNHNLEKKKKNNDNDPILDI</sequence>
<dbReference type="InterPro" id="IPR051731">
    <property type="entry name" value="DENND11/AVL9_GEFs"/>
</dbReference>
<feature type="compositionally biased region" description="Polar residues" evidence="2">
    <location>
        <begin position="613"/>
        <end position="626"/>
    </location>
</feature>
<feature type="compositionally biased region" description="Basic and acidic residues" evidence="2">
    <location>
        <begin position="555"/>
        <end position="565"/>
    </location>
</feature>
<dbReference type="EMBL" id="JAEPRB010000161">
    <property type="protein sequence ID" value="KAG2219861.1"/>
    <property type="molecule type" value="Genomic_DNA"/>
</dbReference>
<dbReference type="Proteomes" id="UP000646827">
    <property type="component" value="Unassembled WGS sequence"/>
</dbReference>
<proteinExistence type="inferred from homology"/>
<organism evidence="4 5">
    <name type="scientific">Circinella minor</name>
    <dbReference type="NCBI Taxonomy" id="1195481"/>
    <lineage>
        <taxon>Eukaryota</taxon>
        <taxon>Fungi</taxon>
        <taxon>Fungi incertae sedis</taxon>
        <taxon>Mucoromycota</taxon>
        <taxon>Mucoromycotina</taxon>
        <taxon>Mucoromycetes</taxon>
        <taxon>Mucorales</taxon>
        <taxon>Lichtheimiaceae</taxon>
        <taxon>Circinella</taxon>
    </lineage>
</organism>
<dbReference type="InterPro" id="IPR018307">
    <property type="entry name" value="ABL9/DENND6_dom"/>
</dbReference>
<comment type="similarity">
    <text evidence="1">Belongs to the AVL9 family.</text>
</comment>
<reference evidence="4 5" key="1">
    <citation type="submission" date="2020-12" db="EMBL/GenBank/DDBJ databases">
        <title>Metabolic potential, ecology and presence of endohyphal bacteria is reflected in genomic diversity of Mucoromycotina.</title>
        <authorList>
            <person name="Muszewska A."/>
            <person name="Okrasinska A."/>
            <person name="Steczkiewicz K."/>
            <person name="Drgas O."/>
            <person name="Orlowska M."/>
            <person name="Perlinska-Lenart U."/>
            <person name="Aleksandrzak-Piekarczyk T."/>
            <person name="Szatraj K."/>
            <person name="Zielenkiewicz U."/>
            <person name="Pilsyk S."/>
            <person name="Malc E."/>
            <person name="Mieczkowski P."/>
            <person name="Kruszewska J.S."/>
            <person name="Biernat P."/>
            <person name="Pawlowska J."/>
        </authorList>
    </citation>
    <scope>NUCLEOTIDE SEQUENCE [LARGE SCALE GENOMIC DNA]</scope>
    <source>
        <strain evidence="4 5">CBS 142.35</strain>
    </source>
</reference>
<evidence type="ECO:0000313" key="5">
    <source>
        <dbReference type="Proteomes" id="UP000646827"/>
    </source>
</evidence>
<feature type="compositionally biased region" description="Polar residues" evidence="2">
    <location>
        <begin position="566"/>
        <end position="577"/>
    </location>
</feature>
<comment type="caution">
    <text evidence="4">The sequence shown here is derived from an EMBL/GenBank/DDBJ whole genome shotgun (WGS) entry which is preliminary data.</text>
</comment>
<dbReference type="GO" id="GO:0005737">
    <property type="term" value="C:cytoplasm"/>
    <property type="evidence" value="ECO:0007669"/>
    <property type="project" value="TreeGrafter"/>
</dbReference>
<feature type="compositionally biased region" description="Low complexity" evidence="2">
    <location>
        <begin position="706"/>
        <end position="719"/>
    </location>
</feature>
<feature type="region of interest" description="Disordered" evidence="2">
    <location>
        <begin position="645"/>
        <end position="691"/>
    </location>
</feature>
<accession>A0A8H7VEA2</accession>
<dbReference type="Pfam" id="PF09794">
    <property type="entry name" value="Avl9"/>
    <property type="match status" value="1"/>
</dbReference>
<dbReference type="PROSITE" id="PS50211">
    <property type="entry name" value="DENN"/>
    <property type="match status" value="1"/>
</dbReference>
<dbReference type="Gene3D" id="3.40.50.11500">
    <property type="match status" value="1"/>
</dbReference>
<protein>
    <recommendedName>
        <fullName evidence="3">UDENN domain-containing protein</fullName>
    </recommendedName>
</protein>
<feature type="compositionally biased region" description="Polar residues" evidence="2">
    <location>
        <begin position="654"/>
        <end position="664"/>
    </location>
</feature>